<dbReference type="GO" id="GO:0004030">
    <property type="term" value="F:aldehyde dehydrogenase [NAD(P)+] activity"/>
    <property type="evidence" value="ECO:0007669"/>
    <property type="project" value="UniProtKB-ARBA"/>
</dbReference>
<dbReference type="OrthoDB" id="6187633at2"/>
<dbReference type="Gene3D" id="3.40.605.10">
    <property type="entry name" value="Aldehyde Dehydrogenase, Chain A, domain 1"/>
    <property type="match status" value="1"/>
</dbReference>
<dbReference type="Gene3D" id="3.40.309.10">
    <property type="entry name" value="Aldehyde Dehydrogenase, Chain A, domain 2"/>
    <property type="match status" value="1"/>
</dbReference>
<dbReference type="RefSeq" id="WP_133603717.1">
    <property type="nucleotide sequence ID" value="NZ_JAUFPJ010000004.1"/>
</dbReference>
<dbReference type="FunFam" id="3.40.309.10:FF:000012">
    <property type="entry name" value="Betaine aldehyde dehydrogenase"/>
    <property type="match status" value="1"/>
</dbReference>
<evidence type="ECO:0000256" key="1">
    <source>
        <dbReference type="ARBA" id="ARBA00009986"/>
    </source>
</evidence>
<dbReference type="Pfam" id="PF00171">
    <property type="entry name" value="Aldedh"/>
    <property type="match status" value="1"/>
</dbReference>
<organism evidence="4 5">
    <name type="scientific">Roseateles asaccharophilus</name>
    <dbReference type="NCBI Taxonomy" id="582607"/>
    <lineage>
        <taxon>Bacteria</taxon>
        <taxon>Pseudomonadati</taxon>
        <taxon>Pseudomonadota</taxon>
        <taxon>Betaproteobacteria</taxon>
        <taxon>Burkholderiales</taxon>
        <taxon>Sphaerotilaceae</taxon>
        <taxon>Roseateles</taxon>
    </lineage>
</organism>
<dbReference type="InterPro" id="IPR015590">
    <property type="entry name" value="Aldehyde_DH_dom"/>
</dbReference>
<dbReference type="EMBL" id="SNXE01000004">
    <property type="protein sequence ID" value="TDP09759.1"/>
    <property type="molecule type" value="Genomic_DNA"/>
</dbReference>
<dbReference type="InterPro" id="IPR016162">
    <property type="entry name" value="Ald_DH_N"/>
</dbReference>
<evidence type="ECO:0000313" key="5">
    <source>
        <dbReference type="Proteomes" id="UP000295357"/>
    </source>
</evidence>
<keyword evidence="5" id="KW-1185">Reference proteome</keyword>
<protein>
    <submittedName>
        <fullName evidence="4">Gamma-glutamyl-gamma-aminobutyraldehyde dehydrogenase</fullName>
    </submittedName>
</protein>
<sequence length="504" mass="54376">MTRPAPAPIDWHARAAALQPDGRAFIAGERREAADGQGFDKHSPIDGRWLARVARGQAADIDAAVASARQAFEQGRWAAKPPAVRKKILLRFAELMLAAKEELALLETLDMGKPIQYALGVDVPAAARCIAWYAEAIDKVYDEIAPTAANALALIQREPMGVVGVIVPWNYPMIMAAWKLGPALACGNSVVLKPSEKSPLTALRLAELALQAGLPEGVFNVVPGYGHEAGEALALHMEVDAIGFTGSTRTGRRMLEYAGRSNLKRVYNELGGKSAFVVFDDVDDLERAARAAAGSMFFNAGQSCNAPSRVLVHESQVERFVELVAAQAVRHQPGDPLDAQTSQGAIVDRQQLDTVLGYIEAGRAEGAQARVGGRQVRQDSGGFFVEPTVFVGARPEMKIVREEIFGPVMSVLSFKTEAEALALANASPYGLAASVWSRHIDRAHRVARALRAGTVHVNQYDEDDLTVPFGGYKQSGNGRDKSLHALEKYTELKTTWIRINPAAA</sequence>
<dbReference type="InterPro" id="IPR016161">
    <property type="entry name" value="Ald_DH/histidinol_DH"/>
</dbReference>
<evidence type="ECO:0000313" key="4">
    <source>
        <dbReference type="EMBL" id="TDP09759.1"/>
    </source>
</evidence>
<reference evidence="4 5" key="1">
    <citation type="submission" date="2019-03" db="EMBL/GenBank/DDBJ databases">
        <title>Genomic Encyclopedia of Type Strains, Phase IV (KMG-IV): sequencing the most valuable type-strain genomes for metagenomic binning, comparative biology and taxonomic classification.</title>
        <authorList>
            <person name="Goeker M."/>
        </authorList>
    </citation>
    <scope>NUCLEOTIDE SEQUENCE [LARGE SCALE GENOMIC DNA]</scope>
    <source>
        <strain evidence="4 5">DSM 25082</strain>
    </source>
</reference>
<dbReference type="InterPro" id="IPR016163">
    <property type="entry name" value="Ald_DH_C"/>
</dbReference>
<dbReference type="FunFam" id="3.40.605.10:FF:000001">
    <property type="entry name" value="Aldehyde dehydrogenase 1"/>
    <property type="match status" value="1"/>
</dbReference>
<dbReference type="PANTHER" id="PTHR11699">
    <property type="entry name" value="ALDEHYDE DEHYDROGENASE-RELATED"/>
    <property type="match status" value="1"/>
</dbReference>
<dbReference type="Proteomes" id="UP000295357">
    <property type="component" value="Unassembled WGS sequence"/>
</dbReference>
<keyword evidence="2" id="KW-0560">Oxidoreductase</keyword>
<comment type="similarity">
    <text evidence="1">Belongs to the aldehyde dehydrogenase family.</text>
</comment>
<dbReference type="CDD" id="cd07112">
    <property type="entry name" value="ALDH_GABALDH-PuuC"/>
    <property type="match status" value="1"/>
</dbReference>
<proteinExistence type="inferred from homology"/>
<dbReference type="AlphaFoldDB" id="A0A4R6N3L6"/>
<evidence type="ECO:0000256" key="2">
    <source>
        <dbReference type="ARBA" id="ARBA00023002"/>
    </source>
</evidence>
<evidence type="ECO:0000259" key="3">
    <source>
        <dbReference type="Pfam" id="PF00171"/>
    </source>
</evidence>
<comment type="caution">
    <text evidence="4">The sequence shown here is derived from an EMBL/GenBank/DDBJ whole genome shotgun (WGS) entry which is preliminary data.</text>
</comment>
<dbReference type="InterPro" id="IPR016160">
    <property type="entry name" value="Ald_DH_CS_CYS"/>
</dbReference>
<gene>
    <name evidence="4" type="ORF">DFR39_104324</name>
</gene>
<accession>A0A4R6N3L6</accession>
<dbReference type="PROSITE" id="PS00070">
    <property type="entry name" value="ALDEHYDE_DEHYDR_CYS"/>
    <property type="match status" value="1"/>
</dbReference>
<dbReference type="SUPFAM" id="SSF53720">
    <property type="entry name" value="ALDH-like"/>
    <property type="match status" value="1"/>
</dbReference>
<feature type="domain" description="Aldehyde dehydrogenase" evidence="3">
    <location>
        <begin position="37"/>
        <end position="494"/>
    </location>
</feature>
<name>A0A4R6N3L6_9BURK</name>